<dbReference type="PANTHER" id="PTHR24305:SF230">
    <property type="entry name" value="P450, PUTATIVE (EUROFUNG)-RELATED"/>
    <property type="match status" value="1"/>
</dbReference>
<keyword evidence="4 8" id="KW-0479">Metal-binding</keyword>
<evidence type="ECO:0000256" key="2">
    <source>
        <dbReference type="ARBA" id="ARBA00010617"/>
    </source>
</evidence>
<proteinExistence type="inferred from homology"/>
<keyword evidence="7 8" id="KW-0503">Monooxygenase</keyword>
<evidence type="ECO:0008006" key="12">
    <source>
        <dbReference type="Google" id="ProtNLM"/>
    </source>
</evidence>
<gene>
    <name evidence="10" type="ORF">SLS58_009704</name>
</gene>
<dbReference type="Pfam" id="PF00067">
    <property type="entry name" value="p450"/>
    <property type="match status" value="1"/>
</dbReference>
<dbReference type="EMBL" id="JAKEKT020000099">
    <property type="protein sequence ID" value="KAL1636650.1"/>
    <property type="molecule type" value="Genomic_DNA"/>
</dbReference>
<evidence type="ECO:0000256" key="6">
    <source>
        <dbReference type="ARBA" id="ARBA00023004"/>
    </source>
</evidence>
<dbReference type="Proteomes" id="UP001521184">
    <property type="component" value="Unassembled WGS sequence"/>
</dbReference>
<feature type="transmembrane region" description="Helical" evidence="9">
    <location>
        <begin position="12"/>
        <end position="30"/>
    </location>
</feature>
<sequence>MLSNASLDVPSALALVGGLGILLGLSRIIYNLFLHPLRAYPGPWYAKATIFWSQYHVYKGTITFLVHDLHQKYGPVVRIAPDEVVYTNVEAWKDIYGHRNGVPENVKHPSRDNEPNTTYPNIIAADREQHGKLRRLLAHAFSEKAIKDQEPVIRHYIDLLIERLHEVAKEADPKGTDIVRWYDFTTFDMIGHLAFAESFGCLQNSKYHPWVEFMFSVIQFSSMMTAFKRVSPLLAALVENIIPARVRAERQKVYRMTDELVLRRTETSPGYTDFMTHLLGAARGGKIAMGDVMAQAPIIVIGGSETTATLLAGGTFHLLTNPHVYDRLTREIRARYASQEEIDLASTDDLEYLLAFFDEALRMYPPAANNLARVAPPGGTTVAGKWVPGGTTIGIHQYAQFRSADNFVEPETFAPERFLAGGDPKWKADRRDALQPFSFGPRNCIGRNLAYVEMRLILATILWNFDMELVSGQENWLDQKIYFVWKKHHLMVKLTKVKR</sequence>
<dbReference type="InterPro" id="IPR050121">
    <property type="entry name" value="Cytochrome_P450_monoxygenase"/>
</dbReference>
<keyword evidence="11" id="KW-1185">Reference proteome</keyword>
<dbReference type="InterPro" id="IPR001128">
    <property type="entry name" value="Cyt_P450"/>
</dbReference>
<keyword evidence="9" id="KW-0472">Membrane</keyword>
<name>A0ABR3TAP9_9PEZI</name>
<comment type="similarity">
    <text evidence="2 8">Belongs to the cytochrome P450 family.</text>
</comment>
<dbReference type="PRINTS" id="PR00385">
    <property type="entry name" value="P450"/>
</dbReference>
<evidence type="ECO:0000256" key="1">
    <source>
        <dbReference type="ARBA" id="ARBA00001971"/>
    </source>
</evidence>
<evidence type="ECO:0000313" key="10">
    <source>
        <dbReference type="EMBL" id="KAL1636650.1"/>
    </source>
</evidence>
<evidence type="ECO:0000256" key="8">
    <source>
        <dbReference type="RuleBase" id="RU000461"/>
    </source>
</evidence>
<accession>A0ABR3TAP9</accession>
<dbReference type="PROSITE" id="PS00086">
    <property type="entry name" value="CYTOCHROME_P450"/>
    <property type="match status" value="1"/>
</dbReference>
<evidence type="ECO:0000256" key="4">
    <source>
        <dbReference type="ARBA" id="ARBA00022723"/>
    </source>
</evidence>
<dbReference type="Gene3D" id="1.10.630.10">
    <property type="entry name" value="Cytochrome P450"/>
    <property type="match status" value="1"/>
</dbReference>
<evidence type="ECO:0000256" key="5">
    <source>
        <dbReference type="ARBA" id="ARBA00023002"/>
    </source>
</evidence>
<dbReference type="PRINTS" id="PR00463">
    <property type="entry name" value="EP450I"/>
</dbReference>
<keyword evidence="9" id="KW-0812">Transmembrane</keyword>
<keyword evidence="3 8" id="KW-0349">Heme</keyword>
<dbReference type="CDD" id="cd11058">
    <property type="entry name" value="CYP60B-like"/>
    <property type="match status" value="1"/>
</dbReference>
<keyword evidence="5 8" id="KW-0560">Oxidoreductase</keyword>
<keyword evidence="9" id="KW-1133">Transmembrane helix</keyword>
<dbReference type="InterPro" id="IPR002401">
    <property type="entry name" value="Cyt_P450_E_grp-I"/>
</dbReference>
<comment type="caution">
    <text evidence="10">The sequence shown here is derived from an EMBL/GenBank/DDBJ whole genome shotgun (WGS) entry which is preliminary data.</text>
</comment>
<dbReference type="InterPro" id="IPR017972">
    <property type="entry name" value="Cyt_P450_CS"/>
</dbReference>
<comment type="cofactor">
    <cofactor evidence="1">
        <name>heme</name>
        <dbReference type="ChEBI" id="CHEBI:30413"/>
    </cofactor>
</comment>
<evidence type="ECO:0000256" key="3">
    <source>
        <dbReference type="ARBA" id="ARBA00022617"/>
    </source>
</evidence>
<reference evidence="10 11" key="1">
    <citation type="journal article" date="2023" name="Plant Dis.">
        <title>First Report of Diplodia intermedia Causing Canker and Dieback Diseases on Apple Trees in Canada.</title>
        <authorList>
            <person name="Ellouze W."/>
            <person name="Ilyukhin E."/>
            <person name="Sulman M."/>
            <person name="Ali S."/>
        </authorList>
    </citation>
    <scope>NUCLEOTIDE SEQUENCE [LARGE SCALE GENOMIC DNA]</scope>
    <source>
        <strain evidence="10 11">M45-28</strain>
    </source>
</reference>
<dbReference type="InterPro" id="IPR036396">
    <property type="entry name" value="Cyt_P450_sf"/>
</dbReference>
<evidence type="ECO:0000256" key="9">
    <source>
        <dbReference type="SAM" id="Phobius"/>
    </source>
</evidence>
<dbReference type="PANTHER" id="PTHR24305">
    <property type="entry name" value="CYTOCHROME P450"/>
    <property type="match status" value="1"/>
</dbReference>
<evidence type="ECO:0000313" key="11">
    <source>
        <dbReference type="Proteomes" id="UP001521184"/>
    </source>
</evidence>
<keyword evidence="6 8" id="KW-0408">Iron</keyword>
<protein>
    <recommendedName>
        <fullName evidence="12">Cytochrome P450</fullName>
    </recommendedName>
</protein>
<evidence type="ECO:0000256" key="7">
    <source>
        <dbReference type="ARBA" id="ARBA00023033"/>
    </source>
</evidence>
<dbReference type="SUPFAM" id="SSF48264">
    <property type="entry name" value="Cytochrome P450"/>
    <property type="match status" value="1"/>
</dbReference>
<organism evidence="10 11">
    <name type="scientific">Diplodia intermedia</name>
    <dbReference type="NCBI Taxonomy" id="856260"/>
    <lineage>
        <taxon>Eukaryota</taxon>
        <taxon>Fungi</taxon>
        <taxon>Dikarya</taxon>
        <taxon>Ascomycota</taxon>
        <taxon>Pezizomycotina</taxon>
        <taxon>Dothideomycetes</taxon>
        <taxon>Dothideomycetes incertae sedis</taxon>
        <taxon>Botryosphaeriales</taxon>
        <taxon>Botryosphaeriaceae</taxon>
        <taxon>Diplodia</taxon>
    </lineage>
</organism>